<accession>A0A6A5WTR4</accession>
<reference evidence="2" key="1">
    <citation type="journal article" date="2020" name="Stud. Mycol.">
        <title>101 Dothideomycetes genomes: a test case for predicting lifestyles and emergence of pathogens.</title>
        <authorList>
            <person name="Haridas S."/>
            <person name="Albert R."/>
            <person name="Binder M."/>
            <person name="Bloem J."/>
            <person name="Labutti K."/>
            <person name="Salamov A."/>
            <person name="Andreopoulos B."/>
            <person name="Baker S."/>
            <person name="Barry K."/>
            <person name="Bills G."/>
            <person name="Bluhm B."/>
            <person name="Cannon C."/>
            <person name="Castanera R."/>
            <person name="Culley D."/>
            <person name="Daum C."/>
            <person name="Ezra D."/>
            <person name="Gonzalez J."/>
            <person name="Henrissat B."/>
            <person name="Kuo A."/>
            <person name="Liang C."/>
            <person name="Lipzen A."/>
            <person name="Lutzoni F."/>
            <person name="Magnuson J."/>
            <person name="Mondo S."/>
            <person name="Nolan M."/>
            <person name="Ohm R."/>
            <person name="Pangilinan J."/>
            <person name="Park H.-J."/>
            <person name="Ramirez L."/>
            <person name="Alfaro M."/>
            <person name="Sun H."/>
            <person name="Tritt A."/>
            <person name="Yoshinaga Y."/>
            <person name="Zwiers L.-H."/>
            <person name="Turgeon B."/>
            <person name="Goodwin S."/>
            <person name="Spatafora J."/>
            <person name="Crous P."/>
            <person name="Grigoriev I."/>
        </authorList>
    </citation>
    <scope>NUCLEOTIDE SEQUENCE</scope>
    <source>
        <strain evidence="2">CBS 123094</strain>
    </source>
</reference>
<feature type="region of interest" description="Disordered" evidence="1">
    <location>
        <begin position="119"/>
        <end position="177"/>
    </location>
</feature>
<feature type="compositionally biased region" description="Basic and acidic residues" evidence="1">
    <location>
        <begin position="277"/>
        <end position="291"/>
    </location>
</feature>
<protein>
    <submittedName>
        <fullName evidence="2">Uncharacterized protein</fullName>
    </submittedName>
</protein>
<evidence type="ECO:0000313" key="2">
    <source>
        <dbReference type="EMBL" id="KAF2000976.1"/>
    </source>
</evidence>
<feature type="region of interest" description="Disordered" evidence="1">
    <location>
        <begin position="194"/>
        <end position="216"/>
    </location>
</feature>
<keyword evidence="3" id="KW-1185">Reference proteome</keyword>
<feature type="compositionally biased region" description="Polar residues" evidence="1">
    <location>
        <begin position="203"/>
        <end position="216"/>
    </location>
</feature>
<feature type="compositionally biased region" description="Basic and acidic residues" evidence="1">
    <location>
        <begin position="352"/>
        <end position="367"/>
    </location>
</feature>
<evidence type="ECO:0000313" key="3">
    <source>
        <dbReference type="Proteomes" id="UP000799779"/>
    </source>
</evidence>
<feature type="region of interest" description="Disordered" evidence="1">
    <location>
        <begin position="1"/>
        <end position="34"/>
    </location>
</feature>
<name>A0A6A5WTR4_9PLEO</name>
<feature type="compositionally biased region" description="Basic and acidic residues" evidence="1">
    <location>
        <begin position="11"/>
        <end position="22"/>
    </location>
</feature>
<feature type="compositionally biased region" description="Acidic residues" evidence="1">
    <location>
        <begin position="61"/>
        <end position="76"/>
    </location>
</feature>
<organism evidence="2 3">
    <name type="scientific">Amniculicola lignicola CBS 123094</name>
    <dbReference type="NCBI Taxonomy" id="1392246"/>
    <lineage>
        <taxon>Eukaryota</taxon>
        <taxon>Fungi</taxon>
        <taxon>Dikarya</taxon>
        <taxon>Ascomycota</taxon>
        <taxon>Pezizomycotina</taxon>
        <taxon>Dothideomycetes</taxon>
        <taxon>Pleosporomycetidae</taxon>
        <taxon>Pleosporales</taxon>
        <taxon>Amniculicolaceae</taxon>
        <taxon>Amniculicola</taxon>
    </lineage>
</organism>
<feature type="compositionally biased region" description="Basic residues" evidence="1">
    <location>
        <begin position="376"/>
        <end position="389"/>
    </location>
</feature>
<evidence type="ECO:0000256" key="1">
    <source>
        <dbReference type="SAM" id="MobiDB-lite"/>
    </source>
</evidence>
<dbReference type="EMBL" id="ML977586">
    <property type="protein sequence ID" value="KAF2000976.1"/>
    <property type="molecule type" value="Genomic_DNA"/>
</dbReference>
<feature type="compositionally biased region" description="Basic and acidic residues" evidence="1">
    <location>
        <begin position="310"/>
        <end position="326"/>
    </location>
</feature>
<feature type="region of interest" description="Disordered" evidence="1">
    <location>
        <begin position="259"/>
        <end position="389"/>
    </location>
</feature>
<feature type="region of interest" description="Disordered" evidence="1">
    <location>
        <begin position="52"/>
        <end position="102"/>
    </location>
</feature>
<proteinExistence type="predicted"/>
<feature type="compositionally biased region" description="Low complexity" evidence="1">
    <location>
        <begin position="162"/>
        <end position="177"/>
    </location>
</feature>
<dbReference type="Proteomes" id="UP000799779">
    <property type="component" value="Unassembled WGS sequence"/>
</dbReference>
<gene>
    <name evidence="2" type="ORF">P154DRAFT_598160</name>
</gene>
<sequence>MASPVKTATIHYDRDRAGENLLRRAQRKQSRQDQAMKKFLEDWYLGRIDENGKLIPGYTEPSEDDSNVDVGPDSDEDSVKSAASPPKRANPPAVAKKSGQKVITTAMIVARVQMRVRAISDSDSDSNSDSGGGGDNIPIPTPKTQEPLPPTKPTPTHRAPQKAAVAKKVTKPTSKPTLKPKRLVLVVLGSTSETPLLTPTTSQDESVANPSGQAMPTYQEKSYNELLGICRGRKLARCGPSQDLRVRLMRDDVAVRDGTAREIVTRFRPKNRGASVKVEETGSETKEDGKGKGKKVGAAGSSENKKRKGSEKVEERAPKTKEDGKSKKAATAESLGSKKRKASEEVEGNGEGTKRQKKDGVEVKGAESSKAVVTRKMAKASSRKAAGKK</sequence>
<dbReference type="AlphaFoldDB" id="A0A6A5WTR4"/>
<dbReference type="OrthoDB" id="3789154at2759"/>